<feature type="domain" description="CinA C-terminal" evidence="1">
    <location>
        <begin position="7"/>
        <end position="160"/>
    </location>
</feature>
<organism evidence="2 3">
    <name type="scientific">Nitrosovibrio tenuis</name>
    <dbReference type="NCBI Taxonomy" id="1233"/>
    <lineage>
        <taxon>Bacteria</taxon>
        <taxon>Pseudomonadati</taxon>
        <taxon>Pseudomonadota</taxon>
        <taxon>Betaproteobacteria</taxon>
        <taxon>Nitrosomonadales</taxon>
        <taxon>Nitrosomonadaceae</taxon>
        <taxon>Nitrosovibrio</taxon>
    </lineage>
</organism>
<dbReference type="EMBL" id="FOBH01000016">
    <property type="protein sequence ID" value="SEL57496.1"/>
    <property type="molecule type" value="Genomic_DNA"/>
</dbReference>
<evidence type="ECO:0000259" key="1">
    <source>
        <dbReference type="Pfam" id="PF02464"/>
    </source>
</evidence>
<proteinExistence type="predicted"/>
<dbReference type="Proteomes" id="UP000198620">
    <property type="component" value="Unassembled WGS sequence"/>
</dbReference>
<dbReference type="Pfam" id="PF02464">
    <property type="entry name" value="CinA"/>
    <property type="match status" value="1"/>
</dbReference>
<dbReference type="OrthoDB" id="9801454at2"/>
<name>A0A1H7RB51_9PROT</name>
<dbReference type="AlphaFoldDB" id="A0A1H7RB51"/>
<gene>
    <name evidence="2" type="ORF">SAMN05216387_11619</name>
</gene>
<dbReference type="STRING" id="1233.SAMN05216387_11619"/>
<dbReference type="SUPFAM" id="SSF142433">
    <property type="entry name" value="CinA-like"/>
    <property type="match status" value="1"/>
</dbReference>
<keyword evidence="3" id="KW-1185">Reference proteome</keyword>
<dbReference type="Gene3D" id="3.90.950.20">
    <property type="entry name" value="CinA-like"/>
    <property type="match status" value="1"/>
</dbReference>
<dbReference type="RefSeq" id="WP_090829499.1">
    <property type="nucleotide sequence ID" value="NZ_FOBH01000016.1"/>
</dbReference>
<dbReference type="InterPro" id="IPR036653">
    <property type="entry name" value="CinA-like_C"/>
</dbReference>
<evidence type="ECO:0000313" key="2">
    <source>
        <dbReference type="EMBL" id="SEL57496.1"/>
    </source>
</evidence>
<sequence length="169" mass="17773">MDDLMLEDLARQAGLLLSEQGLMLATAESCTGGWLGQTITAIAGSSAWYDRGFITYSVISKHEMLGVSEATLEEYGAVSEEVASEMTAGAIGRSHAQVAVSITGIAGPDGGTAKKPVGMVSFAWMMKDGLARTETRYFSGGREEIRRQSVAGALQGVIDLLNSIPPEVA</sequence>
<dbReference type="InterPro" id="IPR008136">
    <property type="entry name" value="CinA_C"/>
</dbReference>
<evidence type="ECO:0000313" key="3">
    <source>
        <dbReference type="Proteomes" id="UP000198620"/>
    </source>
</evidence>
<reference evidence="2 3" key="1">
    <citation type="submission" date="2016-10" db="EMBL/GenBank/DDBJ databases">
        <authorList>
            <person name="de Groot N.N."/>
        </authorList>
    </citation>
    <scope>NUCLEOTIDE SEQUENCE [LARGE SCALE GENOMIC DNA]</scope>
    <source>
        <strain evidence="2 3">Nv1</strain>
    </source>
</reference>
<protein>
    <submittedName>
        <fullName evidence="2">Nicotinamide-nucleotide amidase</fullName>
    </submittedName>
</protein>
<dbReference type="NCBIfam" id="TIGR00199">
    <property type="entry name" value="PncC_domain"/>
    <property type="match status" value="1"/>
</dbReference>
<accession>A0A1H7RB51</accession>